<organism evidence="2 3">
    <name type="scientific">Hevea brasiliensis</name>
    <name type="common">Para rubber tree</name>
    <name type="synonym">Siphonia brasiliensis</name>
    <dbReference type="NCBI Taxonomy" id="3981"/>
    <lineage>
        <taxon>Eukaryota</taxon>
        <taxon>Viridiplantae</taxon>
        <taxon>Streptophyta</taxon>
        <taxon>Embryophyta</taxon>
        <taxon>Tracheophyta</taxon>
        <taxon>Spermatophyta</taxon>
        <taxon>Magnoliopsida</taxon>
        <taxon>eudicotyledons</taxon>
        <taxon>Gunneridae</taxon>
        <taxon>Pentapetalae</taxon>
        <taxon>rosids</taxon>
        <taxon>fabids</taxon>
        <taxon>Malpighiales</taxon>
        <taxon>Euphorbiaceae</taxon>
        <taxon>Crotonoideae</taxon>
        <taxon>Micrandreae</taxon>
        <taxon>Hevea</taxon>
    </lineage>
</organism>
<accession>A0A6A6MCK6</accession>
<dbReference type="InterPro" id="IPR035985">
    <property type="entry name" value="Ubiquitin-activating_enz"/>
</dbReference>
<dbReference type="PANTHER" id="PTHR34269">
    <property type="entry name" value="TRANSCRIPTION FACTOR B3-DOMAIN FAMILY-RELATED"/>
    <property type="match status" value="1"/>
</dbReference>
<dbReference type="AlphaFoldDB" id="A0A6A6MCK6"/>
<name>A0A6A6MCK6_HEVBR</name>
<gene>
    <name evidence="2" type="ORF">GH714_024295</name>
</gene>
<dbReference type="InterPro" id="IPR051442">
    <property type="entry name" value="B3_domain"/>
</dbReference>
<evidence type="ECO:0000313" key="2">
    <source>
        <dbReference type="EMBL" id="KAF2311491.1"/>
    </source>
</evidence>
<feature type="region of interest" description="Disordered" evidence="1">
    <location>
        <begin position="356"/>
        <end position="377"/>
    </location>
</feature>
<sequence>MNGEELTEQETALYDRQIRVWGADAQRRLSKSHILVYGMKGTAAEKSINEKCRKLSKRVAFIQLTAEILVFTDSHMLDAGINFSTLENTSQESVKALLCYESDRKSMNESHIPNALMERLVMGRREFPPVCAIIGGILGQEVIKAISGKGDPLRIFSSLMLWMGKGSSTDSIVMVRALHLLDNSPRKLMSSLQHRRSPSDGGAAWKVRYNDLAVEEILRERKAAIESGKLKGRRLFDAAEGASENKLNDPNVAGEGSNCNKSKDVCSTGAGSRNPWPYRIKLTPDSMRWDSLKISPSREFQDHILQNLPEDSHKALELWHPIEVSIYDVDTHETYELNLAKKESFWFEPLPDARQQKEISASSDRKTPENSSDEFKEMPEKFAYSLQPFRNIVRKRSLSYDQEIGLHWSGSGTVNKIDFSVLYAPRSGLHNF</sequence>
<feature type="compositionally biased region" description="Basic and acidic residues" evidence="1">
    <location>
        <begin position="363"/>
        <end position="377"/>
    </location>
</feature>
<keyword evidence="3" id="KW-1185">Reference proteome</keyword>
<dbReference type="SUPFAM" id="SSF69572">
    <property type="entry name" value="Activating enzymes of the ubiquitin-like proteins"/>
    <property type="match status" value="1"/>
</dbReference>
<evidence type="ECO:0000256" key="1">
    <source>
        <dbReference type="SAM" id="MobiDB-lite"/>
    </source>
</evidence>
<dbReference type="Gene3D" id="3.40.50.12550">
    <property type="entry name" value="Ubiquitin-activating enzyme E1, inactive adenylation domain, subdomain 2"/>
    <property type="match status" value="1"/>
</dbReference>
<feature type="region of interest" description="Disordered" evidence="1">
    <location>
        <begin position="243"/>
        <end position="270"/>
    </location>
</feature>
<dbReference type="Gene3D" id="3.40.50.720">
    <property type="entry name" value="NAD(P)-binding Rossmann-like Domain"/>
    <property type="match status" value="1"/>
</dbReference>
<protein>
    <submittedName>
        <fullName evidence="2">Uncharacterized protein</fullName>
    </submittedName>
</protein>
<comment type="caution">
    <text evidence="2">The sequence shown here is derived from an EMBL/GenBank/DDBJ whole genome shotgun (WGS) entry which is preliminary data.</text>
</comment>
<reference evidence="2 3" key="1">
    <citation type="journal article" date="2020" name="Mol. Plant">
        <title>The Chromosome-Based Rubber Tree Genome Provides New Insights into Spurge Genome Evolution and Rubber Biosynthesis.</title>
        <authorList>
            <person name="Liu J."/>
            <person name="Shi C."/>
            <person name="Shi C.C."/>
            <person name="Li W."/>
            <person name="Zhang Q.J."/>
            <person name="Zhang Y."/>
            <person name="Li K."/>
            <person name="Lu H.F."/>
            <person name="Shi C."/>
            <person name="Zhu S.T."/>
            <person name="Xiao Z.Y."/>
            <person name="Nan H."/>
            <person name="Yue Y."/>
            <person name="Zhu X.G."/>
            <person name="Wu Y."/>
            <person name="Hong X.N."/>
            <person name="Fan G.Y."/>
            <person name="Tong Y."/>
            <person name="Zhang D."/>
            <person name="Mao C.L."/>
            <person name="Liu Y.L."/>
            <person name="Hao S.J."/>
            <person name="Liu W.Q."/>
            <person name="Lv M.Q."/>
            <person name="Zhang H.B."/>
            <person name="Liu Y."/>
            <person name="Hu-Tang G.R."/>
            <person name="Wang J.P."/>
            <person name="Wang J.H."/>
            <person name="Sun Y.H."/>
            <person name="Ni S.B."/>
            <person name="Chen W.B."/>
            <person name="Zhang X.C."/>
            <person name="Jiao Y.N."/>
            <person name="Eichler E.E."/>
            <person name="Li G.H."/>
            <person name="Liu X."/>
            <person name="Gao L.Z."/>
        </authorList>
    </citation>
    <scope>NUCLEOTIDE SEQUENCE [LARGE SCALE GENOMIC DNA]</scope>
    <source>
        <strain evidence="3">cv. GT1</strain>
        <tissue evidence="2">Leaf</tissue>
    </source>
</reference>
<dbReference type="Proteomes" id="UP000467840">
    <property type="component" value="Chromosome 14"/>
</dbReference>
<proteinExistence type="predicted"/>
<dbReference type="EMBL" id="JAAGAX010000006">
    <property type="protein sequence ID" value="KAF2311491.1"/>
    <property type="molecule type" value="Genomic_DNA"/>
</dbReference>
<dbReference type="GO" id="GO:0008641">
    <property type="term" value="F:ubiquitin-like modifier activating enzyme activity"/>
    <property type="evidence" value="ECO:0007669"/>
    <property type="project" value="InterPro"/>
</dbReference>
<dbReference type="PANTHER" id="PTHR34269:SF19">
    <property type="match status" value="1"/>
</dbReference>
<evidence type="ECO:0000313" key="3">
    <source>
        <dbReference type="Proteomes" id="UP000467840"/>
    </source>
</evidence>